<dbReference type="GO" id="GO:0005681">
    <property type="term" value="C:spliceosomal complex"/>
    <property type="evidence" value="ECO:0007669"/>
    <property type="project" value="TreeGrafter"/>
</dbReference>
<evidence type="ECO:0000256" key="2">
    <source>
        <dbReference type="ARBA" id="ARBA00007643"/>
    </source>
</evidence>
<dbReference type="GeneID" id="29000557"/>
<proteinExistence type="inferred from homology"/>
<dbReference type="Proteomes" id="UP000077315">
    <property type="component" value="Unassembled WGS sequence"/>
</dbReference>
<dbReference type="Pfam" id="PF07052">
    <property type="entry name" value="Hep_59"/>
    <property type="match status" value="1"/>
</dbReference>
<accession>A0A167JMM1</accession>
<dbReference type="GO" id="GO:0000398">
    <property type="term" value="P:mRNA splicing, via spliceosome"/>
    <property type="evidence" value="ECO:0007669"/>
    <property type="project" value="TreeGrafter"/>
</dbReference>
<feature type="compositionally biased region" description="Basic residues" evidence="4">
    <location>
        <begin position="1"/>
        <end position="14"/>
    </location>
</feature>
<evidence type="ECO:0000313" key="5">
    <source>
        <dbReference type="EMBL" id="OAD66316.1"/>
    </source>
</evidence>
<dbReference type="RefSeq" id="XP_018284356.1">
    <property type="nucleotide sequence ID" value="XM_018439651.1"/>
</dbReference>
<feature type="compositionally biased region" description="Basic and acidic residues" evidence="4">
    <location>
        <begin position="56"/>
        <end position="83"/>
    </location>
</feature>
<comment type="similarity">
    <text evidence="2">Belongs to the TLS1 family.</text>
</comment>
<dbReference type="OrthoDB" id="5627at2759"/>
<feature type="compositionally biased region" description="Basic and acidic residues" evidence="4">
    <location>
        <begin position="209"/>
        <end position="232"/>
    </location>
</feature>
<evidence type="ECO:0000256" key="1">
    <source>
        <dbReference type="ARBA" id="ARBA00004123"/>
    </source>
</evidence>
<keyword evidence="3" id="KW-0539">Nucleus</keyword>
<dbReference type="InterPro" id="IPR010756">
    <property type="entry name" value="Tls1-like"/>
</dbReference>
<feature type="region of interest" description="Disordered" evidence="4">
    <location>
        <begin position="209"/>
        <end position="271"/>
    </location>
</feature>
<dbReference type="FunCoup" id="A0A167JMM1">
    <property type="interactions" value="20"/>
</dbReference>
<evidence type="ECO:0000256" key="3">
    <source>
        <dbReference type="ARBA" id="ARBA00023242"/>
    </source>
</evidence>
<dbReference type="EMBL" id="KV441004">
    <property type="protein sequence ID" value="OAD66316.1"/>
    <property type="molecule type" value="Genomic_DNA"/>
</dbReference>
<evidence type="ECO:0008006" key="7">
    <source>
        <dbReference type="Google" id="ProtNLM"/>
    </source>
</evidence>
<comment type="subcellular location">
    <subcellularLocation>
        <location evidence="1">Nucleus</location>
    </subcellularLocation>
</comment>
<dbReference type="InParanoid" id="A0A167JMM1"/>
<protein>
    <recommendedName>
        <fullName evidence="7">Hepatocellular carcinoma-associated antigen 59-domain-containing protein</fullName>
    </recommendedName>
</protein>
<feature type="compositionally biased region" description="Basic and acidic residues" evidence="4">
    <location>
        <begin position="248"/>
        <end position="264"/>
    </location>
</feature>
<evidence type="ECO:0000256" key="4">
    <source>
        <dbReference type="SAM" id="MobiDB-lite"/>
    </source>
</evidence>
<evidence type="ECO:0000313" key="6">
    <source>
        <dbReference type="Proteomes" id="UP000077315"/>
    </source>
</evidence>
<keyword evidence="6" id="KW-1185">Reference proteome</keyword>
<gene>
    <name evidence="5" type="ORF">PHYBLDRAFT_189358</name>
</gene>
<feature type="region of interest" description="Disordered" evidence="4">
    <location>
        <begin position="1"/>
        <end position="38"/>
    </location>
</feature>
<organism evidence="5 6">
    <name type="scientific">Phycomyces blakesleeanus (strain ATCC 8743b / DSM 1359 / FGSC 10004 / NBRC 33097 / NRRL 1555)</name>
    <dbReference type="NCBI Taxonomy" id="763407"/>
    <lineage>
        <taxon>Eukaryota</taxon>
        <taxon>Fungi</taxon>
        <taxon>Fungi incertae sedis</taxon>
        <taxon>Mucoromycota</taxon>
        <taxon>Mucoromycotina</taxon>
        <taxon>Mucoromycetes</taxon>
        <taxon>Mucorales</taxon>
        <taxon>Phycomycetaceae</taxon>
        <taxon>Phycomyces</taxon>
    </lineage>
</organism>
<dbReference type="PANTHER" id="PTHR13486">
    <property type="entry name" value="TELOMERE LENGTH AND SILENCING PROTEIN 1 TLS1 FAMILY MEMBER"/>
    <property type="match status" value="1"/>
</dbReference>
<sequence length="271" mass="31684">MAQIKKQRNYRKKKADSDDEAQVELSPSTTSPEDVSVLSDKIEELHELRRLRRKHGGIDAEKLFKGTEKPKKKKAQTDDDPWKLKSGGLVDQDEARSGRKDDEEGPERKLRLDTFTTQTNTLDVDKHMMEYIEAEMRKIRGDGDEDEEEKKNGMTDIYEELYHLPERLKVEQKRVEEGNVQLSTQMLTAIPEVDLGIDARLKNIEDTERAKRKLMDEQEGDRAKPPSKREPRVPANFEKQIRHVQSKPRMDRRQMATDEAVAERFKKRMRK</sequence>
<dbReference type="AlphaFoldDB" id="A0A167JMM1"/>
<dbReference type="STRING" id="763407.A0A167JMM1"/>
<reference evidence="6" key="1">
    <citation type="submission" date="2015-06" db="EMBL/GenBank/DDBJ databases">
        <title>Expansion of signal transduction pathways in fungi by whole-genome duplication.</title>
        <authorList>
            <consortium name="DOE Joint Genome Institute"/>
            <person name="Corrochano L.M."/>
            <person name="Kuo A."/>
            <person name="Marcet-Houben M."/>
            <person name="Polaino S."/>
            <person name="Salamov A."/>
            <person name="Villalobos J.M."/>
            <person name="Alvarez M.I."/>
            <person name="Avalos J."/>
            <person name="Benito E.P."/>
            <person name="Benoit I."/>
            <person name="Burger G."/>
            <person name="Camino L.P."/>
            <person name="Canovas D."/>
            <person name="Cerda-Olmedo E."/>
            <person name="Cheng J.-F."/>
            <person name="Dominguez A."/>
            <person name="Elias M."/>
            <person name="Eslava A.P."/>
            <person name="Glaser F."/>
            <person name="Grimwood J."/>
            <person name="Gutierrez G."/>
            <person name="Heitman J."/>
            <person name="Henrissat B."/>
            <person name="Iturriaga E.A."/>
            <person name="Lang B.F."/>
            <person name="Lavin J.L."/>
            <person name="Lee S."/>
            <person name="Li W."/>
            <person name="Lindquist E."/>
            <person name="Lopez-Garcia S."/>
            <person name="Luque E.M."/>
            <person name="Marcos A.T."/>
            <person name="Martin J."/>
            <person name="McCluskey K."/>
            <person name="Medina H.R."/>
            <person name="Miralles-Duran A."/>
            <person name="Miyazaki A."/>
            <person name="Munoz-Torres E."/>
            <person name="Oguiza J.A."/>
            <person name="Ohm R."/>
            <person name="Olmedo M."/>
            <person name="Orejas M."/>
            <person name="Ortiz-Castellanos L."/>
            <person name="Pisabarro A.G."/>
            <person name="Rodriguez-Romero J."/>
            <person name="Ruiz-Herrera J."/>
            <person name="Ruiz-Vazquez R."/>
            <person name="Sanz C."/>
            <person name="Schackwitz W."/>
            <person name="Schmutz J."/>
            <person name="Shahriari M."/>
            <person name="Shelest E."/>
            <person name="Silva-Franco F."/>
            <person name="Soanes D."/>
            <person name="Syed K."/>
            <person name="Tagua V.G."/>
            <person name="Talbot N.J."/>
            <person name="Thon M."/>
            <person name="De vries R.P."/>
            <person name="Wiebenga A."/>
            <person name="Yadav J.S."/>
            <person name="Braun E.L."/>
            <person name="Baker S."/>
            <person name="Garre V."/>
            <person name="Horwitz B."/>
            <person name="Torres-Martinez S."/>
            <person name="Idnurm A."/>
            <person name="Herrera-Estrella A."/>
            <person name="Gabaldon T."/>
            <person name="Grigoriev I.V."/>
        </authorList>
    </citation>
    <scope>NUCLEOTIDE SEQUENCE [LARGE SCALE GENOMIC DNA]</scope>
    <source>
        <strain evidence="6">NRRL 1555(-)</strain>
    </source>
</reference>
<name>A0A167JMM1_PHYB8</name>
<feature type="compositionally biased region" description="Basic and acidic residues" evidence="4">
    <location>
        <begin position="93"/>
        <end position="112"/>
    </location>
</feature>
<dbReference type="PANTHER" id="PTHR13486:SF2">
    <property type="entry name" value="SPLICING FACTOR C9ORF78"/>
    <property type="match status" value="1"/>
</dbReference>
<dbReference type="VEuPathDB" id="FungiDB:PHYBLDRAFT_189358"/>
<feature type="region of interest" description="Disordered" evidence="4">
    <location>
        <begin position="51"/>
        <end position="116"/>
    </location>
</feature>